<protein>
    <submittedName>
        <fullName evidence="3">Uncharacterized protein</fullName>
    </submittedName>
</protein>
<feature type="region of interest" description="Disordered" evidence="1">
    <location>
        <begin position="36"/>
        <end position="72"/>
    </location>
</feature>
<dbReference type="AlphaFoldDB" id="A0A813JT34"/>
<reference evidence="3" key="1">
    <citation type="submission" date="2021-02" db="EMBL/GenBank/DDBJ databases">
        <authorList>
            <person name="Dougan E. K."/>
            <person name="Rhodes N."/>
            <person name="Thang M."/>
            <person name="Chan C."/>
        </authorList>
    </citation>
    <scope>NUCLEOTIDE SEQUENCE</scope>
</reference>
<proteinExistence type="predicted"/>
<dbReference type="Proteomes" id="UP000626109">
    <property type="component" value="Unassembled WGS sequence"/>
</dbReference>
<feature type="chain" id="PRO_5032895227" evidence="2">
    <location>
        <begin position="34"/>
        <end position="417"/>
    </location>
</feature>
<evidence type="ECO:0000313" key="3">
    <source>
        <dbReference type="EMBL" id="CAE8684391.1"/>
    </source>
</evidence>
<gene>
    <name evidence="3" type="ORF">PGLA2088_LOCUS23934</name>
</gene>
<evidence type="ECO:0000256" key="2">
    <source>
        <dbReference type="SAM" id="SignalP"/>
    </source>
</evidence>
<feature type="signal peptide" evidence="2">
    <location>
        <begin position="1"/>
        <end position="33"/>
    </location>
</feature>
<keyword evidence="2" id="KW-0732">Signal</keyword>
<sequence>MVVSRAAAGRPVAWAAVRLLGILVLQSWPLVLSQGKQQPPQQHQQQQHLAQGFVPRQQQQQQQQHQQQQQIIESSDSVHEARSWQNEIDQDDYYQSLRHHYWGKVLSEQAVLDRLQRPPASSEELATWRSWLNACADGLCSCDSFAFLGVETCACPHLPPTVGQLGRTLKFGRLIWCAAAASQVDSAADLFTYRGGSAVLLAHGMSSSPKARQRQALLWAWELNRLEAQQAARNLERLGAEVTWLSPSEWEGEETQAALEALAVGGAPGSPPSPTAPVVRALVISAAPFLHRPGDEAELGEAALIRAPCRPGLGRGVEFAVLDPTGPIVPEIANLLVSCPNLRWLAVNNVNLPHHAGWAARQLANLTGWHVLAQGEYEVPEVQIGSVTYPTMRHWRLLARSDALRVLPPALSKVLPS</sequence>
<feature type="compositionally biased region" description="Low complexity" evidence="1">
    <location>
        <begin position="57"/>
        <end position="70"/>
    </location>
</feature>
<evidence type="ECO:0000256" key="1">
    <source>
        <dbReference type="SAM" id="MobiDB-lite"/>
    </source>
</evidence>
<name>A0A813JT34_POLGL</name>
<comment type="caution">
    <text evidence="3">The sequence shown here is derived from an EMBL/GenBank/DDBJ whole genome shotgun (WGS) entry which is preliminary data.</text>
</comment>
<evidence type="ECO:0000313" key="4">
    <source>
        <dbReference type="Proteomes" id="UP000626109"/>
    </source>
</evidence>
<organism evidence="3 4">
    <name type="scientific">Polarella glacialis</name>
    <name type="common">Dinoflagellate</name>
    <dbReference type="NCBI Taxonomy" id="89957"/>
    <lineage>
        <taxon>Eukaryota</taxon>
        <taxon>Sar</taxon>
        <taxon>Alveolata</taxon>
        <taxon>Dinophyceae</taxon>
        <taxon>Suessiales</taxon>
        <taxon>Suessiaceae</taxon>
        <taxon>Polarella</taxon>
    </lineage>
</organism>
<feature type="compositionally biased region" description="Low complexity" evidence="1">
    <location>
        <begin position="37"/>
        <end position="48"/>
    </location>
</feature>
<dbReference type="EMBL" id="CAJNNW010026312">
    <property type="protein sequence ID" value="CAE8684391.1"/>
    <property type="molecule type" value="Genomic_DNA"/>
</dbReference>
<accession>A0A813JT34</accession>